<evidence type="ECO:0000313" key="2">
    <source>
        <dbReference type="EMBL" id="MCS5711238.1"/>
    </source>
</evidence>
<reference evidence="2" key="2">
    <citation type="journal article" date="2016" name="Genome Announc.">
        <title>Draft Genome Sequences of Two Novel Amoeba-Resistant Intranuclear Bacteria, 'Candidatus Berkiella cookevillensis' and 'Candidatus Berkiella aquae'.</title>
        <authorList>
            <person name="Mehari Y.T."/>
            <person name="Arivett B.A."/>
            <person name="Farone A.L."/>
            <person name="Gunderson J.H."/>
            <person name="Farone M.B."/>
        </authorList>
    </citation>
    <scope>NUCLEOTIDE SEQUENCE</scope>
    <source>
        <strain evidence="2">HT99</strain>
    </source>
</reference>
<gene>
    <name evidence="2" type="ORF">HT99x_007315</name>
    <name evidence="1" type="ORF">HT99x_01650</name>
</gene>
<reference evidence="1" key="1">
    <citation type="submission" date="2015-09" db="EMBL/GenBank/DDBJ databases">
        <title>Draft Genome Sequences of Two Novel Amoeba-resistant Intranuclear Bacteria, Candidatus Berkiella cookevillensis and Candidatus Berkiella aquae.</title>
        <authorList>
            <person name="Mehari Y.T."/>
            <person name="Arivett B.A."/>
            <person name="Farone A.L."/>
            <person name="Gunderson J.H."/>
            <person name="Farone M.B."/>
        </authorList>
    </citation>
    <scope>NUCLEOTIDE SEQUENCE [LARGE SCALE GENOMIC DNA]</scope>
    <source>
        <strain evidence="1">HT99</strain>
    </source>
</reference>
<dbReference type="OrthoDB" id="9852372at2"/>
<dbReference type="AlphaFoldDB" id="A0A0Q9YK99"/>
<reference evidence="2" key="3">
    <citation type="submission" date="2021-06" db="EMBL/GenBank/DDBJ databases">
        <title>Genomic Description and Analysis of Intracellular Bacteria, Candidatus Berkiella cookevillensis and Candidatus Berkiella aquae.</title>
        <authorList>
            <person name="Kidane D.T."/>
            <person name="Mehari Y.T."/>
            <person name="Rice F.C."/>
            <person name="Arivett B.A."/>
            <person name="Farone A.L."/>
            <person name="Berk S.G."/>
            <person name="Farone M.B."/>
        </authorList>
    </citation>
    <scope>NUCLEOTIDE SEQUENCE</scope>
    <source>
        <strain evidence="2">HT99</strain>
    </source>
</reference>
<dbReference type="EMBL" id="LKAJ02000001">
    <property type="protein sequence ID" value="MCS5711238.1"/>
    <property type="molecule type" value="Genomic_DNA"/>
</dbReference>
<evidence type="ECO:0000313" key="3">
    <source>
        <dbReference type="Proteomes" id="UP000051497"/>
    </source>
</evidence>
<sequence length="118" mass="13544">MKNKSKSTEKKVWVEVEVNKYTDGITVFRGQMAKSDLEAWTRGELTDCAIRLEKTYWFLDDAVYVLGKGEDSAPQYTGDTYLRADTIMLIFMLKDNSFPEVHGTSTDNIFSFPGRQKQ</sequence>
<accession>A0A0Q9YK99</accession>
<dbReference type="STRING" id="295108.HT99x_01650"/>
<name>A0A0Q9YK99_9GAMM</name>
<dbReference type="Proteomes" id="UP000051497">
    <property type="component" value="Unassembled WGS sequence"/>
</dbReference>
<proteinExistence type="predicted"/>
<evidence type="ECO:0000313" key="1">
    <source>
        <dbReference type="EMBL" id="KRG21094.1"/>
    </source>
</evidence>
<comment type="caution">
    <text evidence="1">The sequence shown here is derived from an EMBL/GenBank/DDBJ whole genome shotgun (WGS) entry which is preliminary data.</text>
</comment>
<keyword evidence="3" id="KW-1185">Reference proteome</keyword>
<organism evidence="1">
    <name type="scientific">Candidatus Berkiella aquae</name>
    <dbReference type="NCBI Taxonomy" id="295108"/>
    <lineage>
        <taxon>Bacteria</taxon>
        <taxon>Pseudomonadati</taxon>
        <taxon>Pseudomonadota</taxon>
        <taxon>Gammaproteobacteria</taxon>
        <taxon>Candidatus Berkiellales</taxon>
        <taxon>Candidatus Berkiellaceae</taxon>
        <taxon>Candidatus Berkiella</taxon>
    </lineage>
</organism>
<dbReference type="EMBL" id="LKAJ01000006">
    <property type="protein sequence ID" value="KRG21094.1"/>
    <property type="molecule type" value="Genomic_DNA"/>
</dbReference>
<dbReference type="RefSeq" id="WP_075066279.1">
    <property type="nucleotide sequence ID" value="NZ_LKAJ02000001.1"/>
</dbReference>
<protein>
    <submittedName>
        <fullName evidence="1">Uncharacterized protein</fullName>
    </submittedName>
</protein>